<evidence type="ECO:0000313" key="5">
    <source>
        <dbReference type="Proteomes" id="UP000037784"/>
    </source>
</evidence>
<dbReference type="InterPro" id="IPR011990">
    <property type="entry name" value="TPR-like_helical_dom_sf"/>
</dbReference>
<dbReference type="InParanoid" id="A0A0M8KAE4"/>
<dbReference type="EMBL" id="BBZA01000223">
    <property type="protein sequence ID" value="GAP64012.1"/>
    <property type="molecule type" value="Genomic_DNA"/>
</dbReference>
<dbReference type="Pfam" id="PF12770">
    <property type="entry name" value="CHAT"/>
    <property type="match status" value="1"/>
</dbReference>
<comment type="caution">
    <text evidence="3">The sequence shown here is derived from an EMBL/GenBank/DDBJ whole genome shotgun (WGS) entry which is preliminary data.</text>
</comment>
<evidence type="ECO:0000313" key="3">
    <source>
        <dbReference type="EMBL" id="GAP64012.1"/>
    </source>
</evidence>
<dbReference type="PANTHER" id="PTHR10098:SF112">
    <property type="entry name" value="SLR0380 PROTEIN"/>
    <property type="match status" value="1"/>
</dbReference>
<evidence type="ECO:0000313" key="6">
    <source>
        <dbReference type="Proteomes" id="UP000050502"/>
    </source>
</evidence>
<organism evidence="3 5">
    <name type="scientific">Ardenticatena maritima</name>
    <dbReference type="NCBI Taxonomy" id="872965"/>
    <lineage>
        <taxon>Bacteria</taxon>
        <taxon>Bacillati</taxon>
        <taxon>Chloroflexota</taxon>
        <taxon>Ardenticatenia</taxon>
        <taxon>Ardenticatenales</taxon>
        <taxon>Ardenticatenaceae</taxon>
        <taxon>Ardenticatena</taxon>
    </lineage>
</organism>
<gene>
    <name evidence="3" type="ORF">ARMA_2435</name>
    <name evidence="4" type="ORF">SE16_06165</name>
</gene>
<dbReference type="Gene3D" id="1.25.40.10">
    <property type="entry name" value="Tetratricopeptide repeat domain"/>
    <property type="match status" value="3"/>
</dbReference>
<dbReference type="SUPFAM" id="SSF48452">
    <property type="entry name" value="TPR-like"/>
    <property type="match status" value="3"/>
</dbReference>
<reference evidence="4 6" key="2">
    <citation type="submission" date="2015-07" db="EMBL/GenBank/DDBJ databases">
        <title>Whole genome sequence of Ardenticatena maritima DSM 23922.</title>
        <authorList>
            <person name="Hemp J."/>
            <person name="Ward L.M."/>
            <person name="Pace L.A."/>
            <person name="Fischer W.W."/>
        </authorList>
    </citation>
    <scope>NUCLEOTIDE SEQUENCE [LARGE SCALE GENOMIC DNA]</scope>
    <source>
        <strain evidence="4 6">110S</strain>
    </source>
</reference>
<protein>
    <recommendedName>
        <fullName evidence="2">CHAT domain-containing protein</fullName>
    </recommendedName>
</protein>
<dbReference type="STRING" id="872965.SE16_06165"/>
<accession>A0A0M8KAE4</accession>
<dbReference type="SMART" id="SM00028">
    <property type="entry name" value="TPR"/>
    <property type="match status" value="6"/>
</dbReference>
<evidence type="ECO:0000313" key="4">
    <source>
        <dbReference type="EMBL" id="KPL88394.1"/>
    </source>
</evidence>
<dbReference type="InterPro" id="IPR019734">
    <property type="entry name" value="TPR_rpt"/>
</dbReference>
<proteinExistence type="predicted"/>
<evidence type="ECO:0000259" key="2">
    <source>
        <dbReference type="Pfam" id="PF12770"/>
    </source>
</evidence>
<dbReference type="Proteomes" id="UP000037784">
    <property type="component" value="Unassembled WGS sequence"/>
</dbReference>
<dbReference type="PANTHER" id="PTHR10098">
    <property type="entry name" value="RAPSYN-RELATED"/>
    <property type="match status" value="1"/>
</dbReference>
<feature type="domain" description="CHAT" evidence="2">
    <location>
        <begin position="710"/>
        <end position="968"/>
    </location>
</feature>
<dbReference type="AlphaFoldDB" id="A0A0M8KAE4"/>
<reference evidence="5" key="3">
    <citation type="submission" date="2015-08" db="EMBL/GenBank/DDBJ databases">
        <title>Draft Genome Sequence of a Heterotrophic Facultative Anaerobic Bacterium Ardenticatena maritima Strain 110S.</title>
        <authorList>
            <person name="Kawaichi S."/>
            <person name="Yoshida T."/>
            <person name="Sako Y."/>
            <person name="Nakamura R."/>
        </authorList>
    </citation>
    <scope>NUCLEOTIDE SEQUENCE [LARGE SCALE GENOMIC DNA]</scope>
    <source>
        <strain evidence="5">110S</strain>
    </source>
</reference>
<dbReference type="InterPro" id="IPR024983">
    <property type="entry name" value="CHAT_dom"/>
</dbReference>
<feature type="repeat" description="TPR" evidence="1">
    <location>
        <begin position="91"/>
        <end position="124"/>
    </location>
</feature>
<sequence length="977" mass="111390">MLSVDGIRVAMNPEDHIEIEDPTVQTLLDLADLESRCAWLRTHVPQPDEALLTKIHDAVERTKRLNPHLTLQLADVLDACARVWQDDAVRAESAYTRAKAFRHLGKYEQAVGCFETAIALHRQRGDDASVARVTVGYVDALLYLGHYEQALHYSAQAEQVFVRVGDQARLAKVLSNRGNVLARLGRFEEARQCYARAREAFRALGDWRRLMIVNINDANVHAELNAFREAVALLREARRYFEDTGESRVVAQIDVNMGYLAFAQGQYQSALRLLQQARSVFEEQALPVEVAYVDLHRSDCYLALNLWHEALETAQAARACFEAHAMNWEAARLWLNEAIAVAHLRDVCAALQALDQAQALFSEQGNVLWSAVADLHRAYLLWRKGAWEDARTYVLAARERFADYGVVGRVAECDVLLGEMALADNDLDEAQAHFQRVDMARVFPVAYRGAFGLGQVAHRRGQRRQAERAYKQAIAHIEQMYAGLQSEMYQMAFLQDKLPVYDKFVQFCLEEQTPQAQREAFSGIERAKSRALLDLLTRLSLEKRVRQHKHLSPHEKTLWRQMDDLKRELHWYYNRFYETVMESGMREAQPVSTLMSAIADREARLARLLKHWHVPEMAATPRNPVWTVRVEDVQQALPPKSALLEFYISREGEVILFGITHEQVVSRSLSVDMDTLKETLQHLRFTFNKFGYGTEYRQRYQHILWEAVHRDLRTLYAALIAPIETWLDGIETLVIVPHGLFHYIPFHALTPDGETYLLDQHIVTYAPSATLFCHTVQDFPTHVEQPPLLLGIHDASVPYVEAEVNFVRHIFPEATAYVGDTATLNVLRELTQTPACLHLATHAVFRSDNPFFSALKLADGWFFVSDVYEMQTMAPLVTLSACETGRAHVAVGDELVGLCRGFFAAGARSVVVSLWMVDDISTAKLMKQFYAALAAGMPVASALRHAQHVLREWYPHPYYWAPFVVMGNPFYRPQWPQ</sequence>
<dbReference type="PROSITE" id="PS50005">
    <property type="entry name" value="TPR"/>
    <property type="match status" value="1"/>
</dbReference>
<dbReference type="Proteomes" id="UP000050502">
    <property type="component" value="Unassembled WGS sequence"/>
</dbReference>
<dbReference type="EMBL" id="LGKN01000004">
    <property type="protein sequence ID" value="KPL88394.1"/>
    <property type="molecule type" value="Genomic_DNA"/>
</dbReference>
<name>A0A0M8KAE4_9CHLR</name>
<keyword evidence="5" id="KW-1185">Reference proteome</keyword>
<dbReference type="Pfam" id="PF13424">
    <property type="entry name" value="TPR_12"/>
    <property type="match status" value="2"/>
</dbReference>
<evidence type="ECO:0000256" key="1">
    <source>
        <dbReference type="PROSITE-ProRule" id="PRU00339"/>
    </source>
</evidence>
<keyword evidence="1" id="KW-0802">TPR repeat</keyword>
<reference evidence="3 5" key="1">
    <citation type="journal article" date="2015" name="Genome Announc.">
        <title>Draft Genome Sequence of a Heterotrophic Facultative Anaerobic Thermophilic Bacterium, Ardenticatena maritima Strain 110ST.</title>
        <authorList>
            <person name="Kawaichi S."/>
            <person name="Yoshida T."/>
            <person name="Sako Y."/>
            <person name="Nakamura R."/>
        </authorList>
    </citation>
    <scope>NUCLEOTIDE SEQUENCE [LARGE SCALE GENOMIC DNA]</scope>
    <source>
        <strain evidence="3 5">110S</strain>
    </source>
</reference>